<dbReference type="GO" id="GO:0016020">
    <property type="term" value="C:membrane"/>
    <property type="evidence" value="ECO:0007669"/>
    <property type="project" value="InterPro"/>
</dbReference>
<dbReference type="Gene3D" id="3.30.70.80">
    <property type="entry name" value="Peptidase S8 propeptide/proteinase inhibitor I9"/>
    <property type="match status" value="1"/>
</dbReference>
<dbReference type="Gene3D" id="2.60.120.260">
    <property type="entry name" value="Galactose-binding domain-like"/>
    <property type="match status" value="1"/>
</dbReference>
<sequence>MGDARITRRLAGLGMAATAAVALAITAAAPASAEGQILGADRADAVKDSYIVTLKESASPRAESAKTAGSLTSKYGGQVRAAFKHAINGFSVTMTADQARKLAADPTVAYVQQDAVVKLADTQSPVPSWGIDRIDQQNLPLDNSYTYSTTASNVHAYIVDTGVRTTHSTFGGRATWGTNTSGDGNNSDCNGHGTHVAGTVGGSEYGVAKGVSIVAVKVLNCSGSGTTAGVVAGIDWVTANAIKPAVANMSLGGGVDTTLDNAVANSIASGVSYAIASGNSNANACNFSPARVATALTVNASTNTDARASFSNFGTCTDLFAPGQNIVSSWNTNDTATNNISGTSMAAPHVAGAVALYLADNPSASPATVHSAIVNAATSDKITSPGTGSPNKLLFTGTGGVPGNPSVANPGAQTSTVGTAVSLQLSASNGTAPYTWTATGLPAGLSISSSGLISGTPTTAGTSSVTATATDAAAKTASATFSWVVNPIGSGCDPATNGTDVAIPDNSDVSSSIALSCSGNASATTKVTVAIVHTYIGDLVVDLVAPDGTSYNLHNRTGGSTDNINQTYTVNASSEVAAGTWKLRVRDQAFLDTGRIDSWTLDA</sequence>
<dbReference type="PROSITE" id="PS51318">
    <property type="entry name" value="TAT"/>
    <property type="match status" value="1"/>
</dbReference>
<feature type="domain" description="P/Homo B" evidence="9">
    <location>
        <begin position="485"/>
        <end position="603"/>
    </location>
</feature>
<reference evidence="10" key="1">
    <citation type="submission" date="2022-08" db="EMBL/GenBank/DDBJ databases">
        <authorList>
            <person name="Tistechok S."/>
            <person name="Samborskyy M."/>
            <person name="Roman I."/>
        </authorList>
    </citation>
    <scope>NUCLEOTIDE SEQUENCE</scope>
    <source>
        <strain evidence="10">DSM 103496</strain>
    </source>
</reference>
<keyword evidence="11" id="KW-1185">Reference proteome</keyword>
<dbReference type="GO" id="GO:0004252">
    <property type="term" value="F:serine-type endopeptidase activity"/>
    <property type="evidence" value="ECO:0007669"/>
    <property type="project" value="UniProtKB-UniRule"/>
</dbReference>
<dbReference type="SUPFAM" id="SSF52743">
    <property type="entry name" value="Subtilisin-like"/>
    <property type="match status" value="1"/>
</dbReference>
<protein>
    <submittedName>
        <fullName evidence="10">S8 family peptidase</fullName>
    </submittedName>
</protein>
<evidence type="ECO:0000256" key="8">
    <source>
        <dbReference type="SAM" id="SignalP"/>
    </source>
</evidence>
<feature type="signal peptide" evidence="8">
    <location>
        <begin position="1"/>
        <end position="33"/>
    </location>
</feature>
<dbReference type="InterPro" id="IPR023828">
    <property type="entry name" value="Peptidase_S8_Ser-AS"/>
</dbReference>
<accession>A0A9X2VV14</accession>
<dbReference type="InterPro" id="IPR022398">
    <property type="entry name" value="Peptidase_S8_His-AS"/>
</dbReference>
<dbReference type="PANTHER" id="PTHR43806:SF11">
    <property type="entry name" value="CEREVISIN-RELATED"/>
    <property type="match status" value="1"/>
</dbReference>
<organism evidence="10 11">
    <name type="scientific">Umezawaea endophytica</name>
    <dbReference type="NCBI Taxonomy" id="1654476"/>
    <lineage>
        <taxon>Bacteria</taxon>
        <taxon>Bacillati</taxon>
        <taxon>Actinomycetota</taxon>
        <taxon>Actinomycetes</taxon>
        <taxon>Pseudonocardiales</taxon>
        <taxon>Pseudonocardiaceae</taxon>
        <taxon>Umezawaea</taxon>
    </lineage>
</organism>
<dbReference type="SUPFAM" id="SSF49313">
    <property type="entry name" value="Cadherin-like"/>
    <property type="match status" value="1"/>
</dbReference>
<evidence type="ECO:0000313" key="10">
    <source>
        <dbReference type="EMBL" id="MCS7483348.1"/>
    </source>
</evidence>
<dbReference type="AlphaFoldDB" id="A0A9X2VV14"/>
<evidence type="ECO:0000256" key="5">
    <source>
        <dbReference type="PIRSR" id="PIRSR615500-1"/>
    </source>
</evidence>
<dbReference type="InterPro" id="IPR002884">
    <property type="entry name" value="P_dom"/>
</dbReference>
<dbReference type="Pfam" id="PF05922">
    <property type="entry name" value="Inhibitor_I9"/>
    <property type="match status" value="1"/>
</dbReference>
<dbReference type="InterPro" id="IPR050131">
    <property type="entry name" value="Peptidase_S8_subtilisin-like"/>
</dbReference>
<keyword evidence="8" id="KW-0732">Signal</keyword>
<comment type="similarity">
    <text evidence="1 6 7">Belongs to the peptidase S8 family.</text>
</comment>
<dbReference type="Gene3D" id="2.60.40.10">
    <property type="entry name" value="Immunoglobulins"/>
    <property type="match status" value="1"/>
</dbReference>
<dbReference type="EMBL" id="JANYMP010000031">
    <property type="protein sequence ID" value="MCS7483348.1"/>
    <property type="molecule type" value="Genomic_DNA"/>
</dbReference>
<dbReference type="InterPro" id="IPR023827">
    <property type="entry name" value="Peptidase_S8_Asp-AS"/>
</dbReference>
<dbReference type="SUPFAM" id="SSF49785">
    <property type="entry name" value="Galactose-binding domain-like"/>
    <property type="match status" value="1"/>
</dbReference>
<feature type="active site" description="Charge relay system" evidence="5 6">
    <location>
        <position position="192"/>
    </location>
</feature>
<evidence type="ECO:0000259" key="9">
    <source>
        <dbReference type="PROSITE" id="PS51829"/>
    </source>
</evidence>
<dbReference type="Pfam" id="PF01483">
    <property type="entry name" value="P_proprotein"/>
    <property type="match status" value="1"/>
</dbReference>
<dbReference type="PROSITE" id="PS51892">
    <property type="entry name" value="SUBTILASE"/>
    <property type="match status" value="1"/>
</dbReference>
<evidence type="ECO:0000256" key="7">
    <source>
        <dbReference type="RuleBase" id="RU003355"/>
    </source>
</evidence>
<name>A0A9X2VV14_9PSEU</name>
<dbReference type="PROSITE" id="PS00138">
    <property type="entry name" value="SUBTILASE_SER"/>
    <property type="match status" value="1"/>
</dbReference>
<dbReference type="PANTHER" id="PTHR43806">
    <property type="entry name" value="PEPTIDASE S8"/>
    <property type="match status" value="1"/>
</dbReference>
<dbReference type="InterPro" id="IPR034193">
    <property type="entry name" value="PCSK9_ProteinaseK-like"/>
</dbReference>
<dbReference type="FunFam" id="3.40.50.200:FF:000014">
    <property type="entry name" value="Proteinase K"/>
    <property type="match status" value="1"/>
</dbReference>
<dbReference type="GO" id="GO:0005509">
    <property type="term" value="F:calcium ion binding"/>
    <property type="evidence" value="ECO:0007669"/>
    <property type="project" value="InterPro"/>
</dbReference>
<dbReference type="SUPFAM" id="SSF54897">
    <property type="entry name" value="Protease propeptides/inhibitors"/>
    <property type="match status" value="1"/>
</dbReference>
<evidence type="ECO:0000313" key="11">
    <source>
        <dbReference type="Proteomes" id="UP001141259"/>
    </source>
</evidence>
<evidence type="ECO:0000256" key="6">
    <source>
        <dbReference type="PROSITE-ProRule" id="PRU01240"/>
    </source>
</evidence>
<comment type="caution">
    <text evidence="10">The sequence shown here is derived from an EMBL/GenBank/DDBJ whole genome shotgun (WGS) entry which is preliminary data.</text>
</comment>
<dbReference type="GO" id="GO:0005615">
    <property type="term" value="C:extracellular space"/>
    <property type="evidence" value="ECO:0007669"/>
    <property type="project" value="TreeGrafter"/>
</dbReference>
<keyword evidence="3 6" id="KW-0378">Hydrolase</keyword>
<dbReference type="CDD" id="cd04077">
    <property type="entry name" value="Peptidases_S8_PCSK9_ProteinaseK_like"/>
    <property type="match status" value="1"/>
</dbReference>
<feature type="active site" description="Charge relay system" evidence="5 6">
    <location>
        <position position="344"/>
    </location>
</feature>
<dbReference type="PROSITE" id="PS00137">
    <property type="entry name" value="SUBTILASE_HIS"/>
    <property type="match status" value="1"/>
</dbReference>
<dbReference type="GO" id="GO:0005975">
    <property type="term" value="P:carbohydrate metabolic process"/>
    <property type="evidence" value="ECO:0007669"/>
    <property type="project" value="UniProtKB-ARBA"/>
</dbReference>
<dbReference type="FunFam" id="2.60.120.260:FF:000149">
    <property type="entry name" value="Leupeptin-inactivating enzyme 1"/>
    <property type="match status" value="1"/>
</dbReference>
<dbReference type="PROSITE" id="PS51829">
    <property type="entry name" value="P_HOMO_B"/>
    <property type="match status" value="1"/>
</dbReference>
<dbReference type="InterPro" id="IPR006311">
    <property type="entry name" value="TAT_signal"/>
</dbReference>
<dbReference type="Pfam" id="PF05345">
    <property type="entry name" value="He_PIG"/>
    <property type="match status" value="1"/>
</dbReference>
<feature type="active site" description="Charge relay system" evidence="5 6">
    <location>
        <position position="160"/>
    </location>
</feature>
<dbReference type="InterPro" id="IPR036852">
    <property type="entry name" value="Peptidase_S8/S53_dom_sf"/>
</dbReference>
<evidence type="ECO:0000256" key="3">
    <source>
        <dbReference type="ARBA" id="ARBA00022801"/>
    </source>
</evidence>
<dbReference type="InterPro" id="IPR015500">
    <property type="entry name" value="Peptidase_S8_subtilisin-rel"/>
</dbReference>
<dbReference type="InterPro" id="IPR000209">
    <property type="entry name" value="Peptidase_S8/S53_dom"/>
</dbReference>
<dbReference type="Proteomes" id="UP001141259">
    <property type="component" value="Unassembled WGS sequence"/>
</dbReference>
<dbReference type="InterPro" id="IPR037045">
    <property type="entry name" value="S8pro/Inhibitor_I9_sf"/>
</dbReference>
<dbReference type="InterPro" id="IPR008979">
    <property type="entry name" value="Galactose-bd-like_sf"/>
</dbReference>
<keyword evidence="2 6" id="KW-0645">Protease</keyword>
<gene>
    <name evidence="10" type="ORF">NZH93_41435</name>
</gene>
<dbReference type="Gene3D" id="3.40.50.200">
    <property type="entry name" value="Peptidase S8/S53 domain"/>
    <property type="match status" value="1"/>
</dbReference>
<feature type="chain" id="PRO_5040859631" evidence="8">
    <location>
        <begin position="34"/>
        <end position="603"/>
    </location>
</feature>
<dbReference type="Pfam" id="PF00082">
    <property type="entry name" value="Peptidase_S8"/>
    <property type="match status" value="1"/>
</dbReference>
<keyword evidence="4 6" id="KW-0720">Serine protease</keyword>
<evidence type="ECO:0000256" key="1">
    <source>
        <dbReference type="ARBA" id="ARBA00011073"/>
    </source>
</evidence>
<dbReference type="InterPro" id="IPR013783">
    <property type="entry name" value="Ig-like_fold"/>
</dbReference>
<dbReference type="PRINTS" id="PR00723">
    <property type="entry name" value="SUBTILISIN"/>
</dbReference>
<dbReference type="InterPro" id="IPR015919">
    <property type="entry name" value="Cadherin-like_sf"/>
</dbReference>
<evidence type="ECO:0000256" key="4">
    <source>
        <dbReference type="ARBA" id="ARBA00022825"/>
    </source>
</evidence>
<dbReference type="InterPro" id="IPR010259">
    <property type="entry name" value="S8pro/Inhibitor_I9"/>
</dbReference>
<proteinExistence type="inferred from homology"/>
<evidence type="ECO:0000256" key="2">
    <source>
        <dbReference type="ARBA" id="ARBA00022670"/>
    </source>
</evidence>
<dbReference type="GO" id="GO:0006508">
    <property type="term" value="P:proteolysis"/>
    <property type="evidence" value="ECO:0007669"/>
    <property type="project" value="UniProtKB-KW"/>
</dbReference>
<dbReference type="PROSITE" id="PS00136">
    <property type="entry name" value="SUBTILASE_ASP"/>
    <property type="match status" value="1"/>
</dbReference>
<dbReference type="RefSeq" id="WP_259628808.1">
    <property type="nucleotide sequence ID" value="NZ_JANYMP010000031.1"/>
</dbReference>